<dbReference type="RefSeq" id="WP_145280957.1">
    <property type="nucleotide sequence ID" value="NZ_CP036291.1"/>
</dbReference>
<dbReference type="EMBL" id="CP036291">
    <property type="protein sequence ID" value="QDU87108.1"/>
    <property type="molecule type" value="Genomic_DNA"/>
</dbReference>
<name>A0A518D6J3_9BACT</name>
<proteinExistence type="predicted"/>
<sequence length="295" mass="32567">MSETVNRLAALVGDAQPQTPDQSSADSPLELTAELIASARPFVGEWQTLESTTNWEKGRIIAAWRNQLEKAGSDATEFSDQAWAQLVGGVTSQHVGRLRRTQQRYGDVWREYAGLYWSHFYAALEWPDAEMWLEGAVQNGWSISKMRAQRWETLGDAAVGASDPDAEDADDEHAPLETDQAPADQSPATPWGEGEPSVSEPAVASQPRERSAQDDEADQSPSETHEPEDGPRPPRERPFAELPELPADVAEAFEQFKLVLLNHKLTGWQEIGRDDLVAVLESLKRLALAVDDPTS</sequence>
<evidence type="ECO:0000313" key="3">
    <source>
        <dbReference type="Proteomes" id="UP000317429"/>
    </source>
</evidence>
<dbReference type="OrthoDB" id="264328at2"/>
<feature type="compositionally biased region" description="Basic and acidic residues" evidence="1">
    <location>
        <begin position="223"/>
        <end position="239"/>
    </location>
</feature>
<gene>
    <name evidence="2" type="ORF">Pla175_04630</name>
</gene>
<evidence type="ECO:0000313" key="2">
    <source>
        <dbReference type="EMBL" id="QDU87108.1"/>
    </source>
</evidence>
<reference evidence="2 3" key="1">
    <citation type="submission" date="2019-02" db="EMBL/GenBank/DDBJ databases">
        <title>Deep-cultivation of Planctomycetes and their phenomic and genomic characterization uncovers novel biology.</title>
        <authorList>
            <person name="Wiegand S."/>
            <person name="Jogler M."/>
            <person name="Boedeker C."/>
            <person name="Pinto D."/>
            <person name="Vollmers J."/>
            <person name="Rivas-Marin E."/>
            <person name="Kohn T."/>
            <person name="Peeters S.H."/>
            <person name="Heuer A."/>
            <person name="Rast P."/>
            <person name="Oberbeckmann S."/>
            <person name="Bunk B."/>
            <person name="Jeske O."/>
            <person name="Meyerdierks A."/>
            <person name="Storesund J.E."/>
            <person name="Kallscheuer N."/>
            <person name="Luecker S."/>
            <person name="Lage O.M."/>
            <person name="Pohl T."/>
            <person name="Merkel B.J."/>
            <person name="Hornburger P."/>
            <person name="Mueller R.-W."/>
            <person name="Bruemmer F."/>
            <person name="Labrenz M."/>
            <person name="Spormann A.M."/>
            <person name="Op den Camp H."/>
            <person name="Overmann J."/>
            <person name="Amann R."/>
            <person name="Jetten M.S.M."/>
            <person name="Mascher T."/>
            <person name="Medema M.H."/>
            <person name="Devos D.P."/>
            <person name="Kaster A.-K."/>
            <person name="Ovreas L."/>
            <person name="Rohde M."/>
            <person name="Galperin M.Y."/>
            <person name="Jogler C."/>
        </authorList>
    </citation>
    <scope>NUCLEOTIDE SEQUENCE [LARGE SCALE GENOMIC DNA]</scope>
    <source>
        <strain evidence="2 3">Pla175</strain>
    </source>
</reference>
<dbReference type="AlphaFoldDB" id="A0A518D6J3"/>
<feature type="region of interest" description="Disordered" evidence="1">
    <location>
        <begin position="159"/>
        <end position="245"/>
    </location>
</feature>
<evidence type="ECO:0000256" key="1">
    <source>
        <dbReference type="SAM" id="MobiDB-lite"/>
    </source>
</evidence>
<organism evidence="2 3">
    <name type="scientific">Pirellulimonas nuda</name>
    <dbReference type="NCBI Taxonomy" id="2528009"/>
    <lineage>
        <taxon>Bacteria</taxon>
        <taxon>Pseudomonadati</taxon>
        <taxon>Planctomycetota</taxon>
        <taxon>Planctomycetia</taxon>
        <taxon>Pirellulales</taxon>
        <taxon>Lacipirellulaceae</taxon>
        <taxon>Pirellulimonas</taxon>
    </lineage>
</organism>
<keyword evidence="3" id="KW-1185">Reference proteome</keyword>
<accession>A0A518D6J3</accession>
<dbReference type="KEGG" id="pnd:Pla175_04630"/>
<dbReference type="Proteomes" id="UP000317429">
    <property type="component" value="Chromosome"/>
</dbReference>
<protein>
    <submittedName>
        <fullName evidence="2">Uncharacterized protein</fullName>
    </submittedName>
</protein>